<dbReference type="GO" id="GO:0071013">
    <property type="term" value="C:catalytic step 2 spliceosome"/>
    <property type="evidence" value="ECO:0007669"/>
    <property type="project" value="TreeGrafter"/>
</dbReference>
<evidence type="ECO:0000313" key="7">
    <source>
        <dbReference type="Proteomes" id="UP001153076"/>
    </source>
</evidence>
<comment type="subcellular location">
    <subcellularLocation>
        <location evidence="1">Nucleus</location>
    </subcellularLocation>
</comment>
<evidence type="ECO:0000256" key="2">
    <source>
        <dbReference type="ARBA" id="ARBA00022737"/>
    </source>
</evidence>
<keyword evidence="3" id="KW-0539">Nucleus</keyword>
<evidence type="ECO:0000256" key="3">
    <source>
        <dbReference type="ARBA" id="ARBA00023242"/>
    </source>
</evidence>
<dbReference type="GO" id="GO:0046540">
    <property type="term" value="C:U4/U6 x U5 tri-snRNP complex"/>
    <property type="evidence" value="ECO:0007669"/>
    <property type="project" value="TreeGrafter"/>
</dbReference>
<feature type="region of interest" description="Disordered" evidence="4">
    <location>
        <begin position="1"/>
        <end position="55"/>
    </location>
</feature>
<dbReference type="PANTHER" id="PTHR11246:SF1">
    <property type="entry name" value="PRE-MRNA-PROCESSING FACTOR 6"/>
    <property type="match status" value="1"/>
</dbReference>
<dbReference type="AlphaFoldDB" id="A0A9Q1KUI3"/>
<dbReference type="Pfam" id="PF06424">
    <property type="entry name" value="PRP1_N"/>
    <property type="match status" value="1"/>
</dbReference>
<evidence type="ECO:0000313" key="6">
    <source>
        <dbReference type="EMBL" id="KAJ8448877.1"/>
    </source>
</evidence>
<dbReference type="Gene3D" id="1.25.40.10">
    <property type="entry name" value="Tetratricopeptide repeat domain"/>
    <property type="match status" value="1"/>
</dbReference>
<evidence type="ECO:0000259" key="5">
    <source>
        <dbReference type="Pfam" id="PF06424"/>
    </source>
</evidence>
<organism evidence="6 7">
    <name type="scientific">Carnegiea gigantea</name>
    <dbReference type="NCBI Taxonomy" id="171969"/>
    <lineage>
        <taxon>Eukaryota</taxon>
        <taxon>Viridiplantae</taxon>
        <taxon>Streptophyta</taxon>
        <taxon>Embryophyta</taxon>
        <taxon>Tracheophyta</taxon>
        <taxon>Spermatophyta</taxon>
        <taxon>Magnoliopsida</taxon>
        <taxon>eudicotyledons</taxon>
        <taxon>Gunneridae</taxon>
        <taxon>Pentapetalae</taxon>
        <taxon>Caryophyllales</taxon>
        <taxon>Cactineae</taxon>
        <taxon>Cactaceae</taxon>
        <taxon>Cactoideae</taxon>
        <taxon>Echinocereeae</taxon>
        <taxon>Carnegiea</taxon>
    </lineage>
</organism>
<dbReference type="EMBL" id="JAKOGI010000026">
    <property type="protein sequence ID" value="KAJ8448877.1"/>
    <property type="molecule type" value="Genomic_DNA"/>
</dbReference>
<protein>
    <recommendedName>
        <fullName evidence="5">PRP1 splicing factor N-terminal domain-containing protein</fullName>
    </recommendedName>
</protein>
<dbReference type="SUPFAM" id="SSF48452">
    <property type="entry name" value="TPR-like"/>
    <property type="match status" value="1"/>
</dbReference>
<keyword evidence="7" id="KW-1185">Reference proteome</keyword>
<evidence type="ECO:0000256" key="4">
    <source>
        <dbReference type="SAM" id="MobiDB-lite"/>
    </source>
</evidence>
<name>A0A9Q1KUI3_9CARY</name>
<dbReference type="InterPro" id="IPR011990">
    <property type="entry name" value="TPR-like_helical_dom_sf"/>
</dbReference>
<dbReference type="GO" id="GO:0000244">
    <property type="term" value="P:spliceosomal tri-snRNP complex assembly"/>
    <property type="evidence" value="ECO:0007669"/>
    <property type="project" value="TreeGrafter"/>
</dbReference>
<evidence type="ECO:0000256" key="1">
    <source>
        <dbReference type="ARBA" id="ARBA00004123"/>
    </source>
</evidence>
<dbReference type="Proteomes" id="UP001153076">
    <property type="component" value="Unassembled WGS sequence"/>
</dbReference>
<dbReference type="GO" id="GO:2000636">
    <property type="term" value="P:positive regulation of primary miRNA processing"/>
    <property type="evidence" value="ECO:0007669"/>
    <property type="project" value="TreeGrafter"/>
</dbReference>
<dbReference type="InterPro" id="IPR010491">
    <property type="entry name" value="PRP1_N"/>
</dbReference>
<proteinExistence type="predicted"/>
<dbReference type="GO" id="GO:0080188">
    <property type="term" value="P:gene silencing by siRNA-directed DNA methylation"/>
    <property type="evidence" value="ECO:0007669"/>
    <property type="project" value="TreeGrafter"/>
</dbReference>
<dbReference type="PANTHER" id="PTHR11246">
    <property type="entry name" value="PRE-MRNA SPLICING FACTOR"/>
    <property type="match status" value="1"/>
</dbReference>
<dbReference type="OrthoDB" id="1747762at2759"/>
<dbReference type="InterPro" id="IPR045075">
    <property type="entry name" value="Syf1-like"/>
</dbReference>
<accession>A0A9Q1KUI3</accession>
<reference evidence="6" key="1">
    <citation type="submission" date="2022-04" db="EMBL/GenBank/DDBJ databases">
        <title>Carnegiea gigantea Genome sequencing and assembly v2.</title>
        <authorList>
            <person name="Copetti D."/>
            <person name="Sanderson M.J."/>
            <person name="Burquez A."/>
            <person name="Wojciechowski M.F."/>
        </authorList>
    </citation>
    <scope>NUCLEOTIDE SEQUENCE</scope>
    <source>
        <strain evidence="6">SGP5-SGP5p</strain>
        <tissue evidence="6">Aerial part</tissue>
    </source>
</reference>
<gene>
    <name evidence="6" type="ORF">Cgig2_030733</name>
</gene>
<keyword evidence="2" id="KW-0677">Repeat</keyword>
<sequence length="358" mass="39173">MAGLNSTSTLDVSVCDGTKPKNRADSPNPKPPANYVAGSGRGGTGSDNGPARAAPDLPMDPLVALVWAVGRQRGQVFFGGGGGYDDKGKGDGFEGNDAGLCKHDEDDEYDEYDEEADAIWKAVDRHMEIRRKKSDTLSDTEMSDINNVRSLFKHLAKSTQTYVKCRPPLIEAARLVELAGKIQTARQLIEEGCQECPKNEDLWLEACRLASPDDAKVVIARGVQAIPNSVKLWLQAAILEEDDTNNSRLLGKGLEHIPDSVKLLKAAVELANEEGYCFTGLSSAALCMPSFGLLLPASKRMTWPRKYLTELGKSSQKSQPFGYLLPSWKKLMAINIRFKDKAVIPLGREENARDNNKH</sequence>
<feature type="compositionally biased region" description="Polar residues" evidence="4">
    <location>
        <begin position="1"/>
        <end position="11"/>
    </location>
</feature>
<feature type="domain" description="PRP1 splicing factor N-terminal" evidence="5">
    <location>
        <begin position="31"/>
        <end position="143"/>
    </location>
</feature>
<comment type="caution">
    <text evidence="6">The sequence shown here is derived from an EMBL/GenBank/DDBJ whole genome shotgun (WGS) entry which is preliminary data.</text>
</comment>